<feature type="domain" description="RdRp catalytic" evidence="9">
    <location>
        <begin position="1487"/>
        <end position="1603"/>
    </location>
</feature>
<dbReference type="SUPFAM" id="SSF56672">
    <property type="entry name" value="DNA/RNA polymerases"/>
    <property type="match status" value="1"/>
</dbReference>
<dbReference type="InterPro" id="IPR007094">
    <property type="entry name" value="RNA-dir_pol_PSvirus"/>
</dbReference>
<keyword evidence="4" id="KW-0547">Nucleotide-binding</keyword>
<dbReference type="PROSITE" id="PS51657">
    <property type="entry name" value="PSRV_HELICASE"/>
    <property type="match status" value="1"/>
</dbReference>
<keyword evidence="7" id="KW-0693">Viral RNA replication</keyword>
<comment type="catalytic activity">
    <reaction evidence="8">
        <text>ATP + H2O = ADP + phosphate + H(+)</text>
        <dbReference type="Rhea" id="RHEA:13065"/>
        <dbReference type="ChEBI" id="CHEBI:15377"/>
        <dbReference type="ChEBI" id="CHEBI:15378"/>
        <dbReference type="ChEBI" id="CHEBI:30616"/>
        <dbReference type="ChEBI" id="CHEBI:43474"/>
        <dbReference type="ChEBI" id="CHEBI:456216"/>
        <dbReference type="EC" id="3.6.4.13"/>
    </reaction>
</comment>
<accession>A0A1E1JQ47</accession>
<keyword evidence="1" id="KW-0696">RNA-directed RNA polymerase</keyword>
<dbReference type="GeneID" id="29295310"/>
<dbReference type="Gene3D" id="3.40.50.300">
    <property type="entry name" value="P-loop containing nucleotide triphosphate hydrolases"/>
    <property type="match status" value="2"/>
</dbReference>
<dbReference type="InterPro" id="IPR027417">
    <property type="entry name" value="P-loop_NTPase"/>
</dbReference>
<dbReference type="GO" id="GO:0006351">
    <property type="term" value="P:DNA-templated transcription"/>
    <property type="evidence" value="ECO:0007669"/>
    <property type="project" value="InterPro"/>
</dbReference>
<evidence type="ECO:0000256" key="4">
    <source>
        <dbReference type="ARBA" id="ARBA00022741"/>
    </source>
</evidence>
<dbReference type="GO" id="GO:0005524">
    <property type="term" value="F:ATP binding"/>
    <property type="evidence" value="ECO:0007669"/>
    <property type="project" value="UniProtKB-KW"/>
</dbReference>
<dbReference type="InterPro" id="IPR001788">
    <property type="entry name" value="RNA-dep_RNA_pol_alsuvir"/>
</dbReference>
<dbReference type="PROSITE" id="PS50507">
    <property type="entry name" value="RDRP_SSRNA_POS"/>
    <property type="match status" value="1"/>
</dbReference>
<dbReference type="GO" id="GO:0006396">
    <property type="term" value="P:RNA processing"/>
    <property type="evidence" value="ECO:0007669"/>
    <property type="project" value="InterPro"/>
</dbReference>
<dbReference type="GO" id="GO:0003724">
    <property type="term" value="F:RNA helicase activity"/>
    <property type="evidence" value="ECO:0007669"/>
    <property type="project" value="UniProtKB-EC"/>
</dbReference>
<evidence type="ECO:0000256" key="1">
    <source>
        <dbReference type="ARBA" id="ARBA00022484"/>
    </source>
</evidence>
<dbReference type="GO" id="GO:0003968">
    <property type="term" value="F:RNA-directed RNA polymerase activity"/>
    <property type="evidence" value="ECO:0007669"/>
    <property type="project" value="UniProtKB-KW"/>
</dbReference>
<dbReference type="GO" id="GO:0003723">
    <property type="term" value="F:RNA binding"/>
    <property type="evidence" value="ECO:0007669"/>
    <property type="project" value="InterPro"/>
</dbReference>
<dbReference type="Pfam" id="PF00978">
    <property type="entry name" value="RdRP_2"/>
    <property type="match status" value="1"/>
</dbReference>
<dbReference type="GO" id="GO:0016787">
    <property type="term" value="F:hydrolase activity"/>
    <property type="evidence" value="ECO:0007669"/>
    <property type="project" value="UniProtKB-KW"/>
</dbReference>
<dbReference type="EMBL" id="LT221868">
    <property type="protein sequence ID" value="CZS63540.1"/>
    <property type="molecule type" value="Genomic_RNA"/>
</dbReference>
<evidence type="ECO:0000256" key="2">
    <source>
        <dbReference type="ARBA" id="ARBA00022679"/>
    </source>
</evidence>
<dbReference type="Pfam" id="PF01660">
    <property type="entry name" value="Vmethyltransf"/>
    <property type="match status" value="1"/>
</dbReference>
<dbReference type="InterPro" id="IPR002588">
    <property type="entry name" value="Alphavirus-like_MT_dom"/>
</dbReference>
<protein>
    <submittedName>
        <fullName evidence="12">Replication-associated polyprotein</fullName>
    </submittedName>
</protein>
<dbReference type="Proteomes" id="UP000203922">
    <property type="component" value="Genome"/>
</dbReference>
<dbReference type="PROSITE" id="PS51743">
    <property type="entry name" value="ALPHAVIRUS_MT"/>
    <property type="match status" value="1"/>
</dbReference>
<dbReference type="GO" id="GO:0008174">
    <property type="term" value="F:mRNA methyltransferase activity"/>
    <property type="evidence" value="ECO:0007669"/>
    <property type="project" value="UniProtKB-UniRule"/>
</dbReference>
<sequence length="1738" mass="198009">MAYFSQAKSAVLEVVFPDGAKRLTQIDNILSLINGDKACYLETVALEMVPDKLRPAVCVGLSDLATIAQPLGDELDDLTDMLPGYILKQFLPASAPIRDFVVGPPQQTGWGYQSVGHFRSFTLKFGATVADLPDDVVFGCSVFSSEFEEKVKELRLKVLNDVDSGVSRILQGDFEADLRHLIAENRKGQEIPVPQVLSDEDTKILRDHFPNVSLKFTKSVDGPHNMAAAHRNLETWDLVHSFPTDTPVIDIGGNWFYHIRYGNTHVHSCCPILDPRDAARQTHRCVMLDSMMSNLKTKFSKIFSNLEEKVSRRDTRAMENFYRKWAVHPKTLYDMYSRRHPNQGVYCHHAFGGKGYCAVQAKYAMMVHSGYDLALGDLINGLVAHGVLELRGYMIADPSMLVCDKGYLPVLKCNWEKRNGDIWFSFKDDSTMGYKHNWKLYSQYLQRTTIWSKGKQCLYVMERDKYRHGTLQYTITGCDMQVPSGTYTLYHNAWFRDLFDKYIIQIPEIKLKSLKDPEGSKLSFRDLVVARDLVDRVTEICLRGVKDFPPLQLDCKDEKQHAANLQLIQTHLLSHSQTVVLNGTTIVRANPIPCEDFSPLSLSIYFEVILTKKKEVLMYGWMSNDCDAGFLSPAWYKTLGRFLKRVFLAPFSFLTRMFSALMPLFDDQKFIESLIRKPEEKVTVLDRVRVSLEGEYRTDIYGNLVTLHSYRPVSKEFDDREFDGDFFDTIESLALLEEKVIKKEVEETLPALDVFLLEEVDHFKVDGRTRPISPEDNVIQKSVAEYISYNSTEYNRIVEELRSAWNNVKVSGGAAGYSNDKCHYGIYSRKSGWLLPVQDLDHECGFSESLVWITVENGLPVWEGDDLLVVNDNTRLVNNIKLARSVADNFDLLSIAKIPQFHIIDGVTGCGKTTEIVKTGNKPSVVILSVCKANVEEIRRALPGCKSSRVRTLDSYLLNPNVTCETLFIDEFGLAHPGALPMAAVLTKCKRCILFGDTEQIPFCNRIDDFVQEYKSIEDIIQVTREVRTKTYRCPQDITYILQDVYLRKKIETVSQVEESINIKSIRSENDIPLPGCFPDSVIYICMTQHDQALLSLRWKKEGIDCEVRTVHAAQGLSYPYVVYFRLTRTDNDLFTINKRPYHLVAISRHKVGLTYATVKIEDEKDFSLRLLRKRYKASKSFVTENSVHQQMCTLPSTSTSLIPYLDQREISEKAIEASNMNFPVTTEPVFFIKENGEFGVNENVGRAIGNEMAVVMAIEELCPGNTLYDDTGVNDIVNLSPLRCEVGKIRWDLSYLTGKWTTNFVAEPLLPTGALTRRGINPKQSLLAIEKRNANVLNCQGFSDRFKIAEKAVDKFFQFFFHEDKLQALPCGVVGSSSDSIQMYYDKAKKTVDEYAVLPLSNIDRYRHMIKRDIKPVLDTSLQSEYTKAATITYHQTDITQIATSFFTVIKQRIMQCKKSKLIIPIDTESDISETLTRDHLGSETGDFTEIDFSKFDKSQNEVHQIMQDLILLRLGGSLELVSIWSQAHRHSRIKDFNCGISFSTDFQRRTGDAFTFLGNTLVTACMLSYVLSHDDERKLRYMLVGGDDSLICGFEPIQVQLSPLSTLFNMSCKLISPSCPYFASRYIVRVRDRMVCVPDPMKLLVKMGRKDLPDNEESLEEVRIGLLDCCKPLLDDEVKQLVCILVQLRYRRESPSLFDALGFITKALATKTNFLKLFQVNGRSAEKRVFDKFHVR</sequence>
<keyword evidence="13" id="KW-1185">Reference proteome</keyword>
<evidence type="ECO:0000313" key="13">
    <source>
        <dbReference type="Proteomes" id="UP000203922"/>
    </source>
</evidence>
<dbReference type="KEGG" id="vg:29295310"/>
<gene>
    <name evidence="12" type="primary">ORF1</name>
</gene>
<evidence type="ECO:0000256" key="8">
    <source>
        <dbReference type="ARBA" id="ARBA00047984"/>
    </source>
</evidence>
<evidence type="ECO:0000259" key="9">
    <source>
        <dbReference type="PROSITE" id="PS50507"/>
    </source>
</evidence>
<proteinExistence type="predicted"/>
<dbReference type="SUPFAM" id="SSF52540">
    <property type="entry name" value="P-loop containing nucleoside triphosphate hydrolases"/>
    <property type="match status" value="1"/>
</dbReference>
<keyword evidence="5" id="KW-0378">Hydrolase</keyword>
<dbReference type="RefSeq" id="YP_009305430.1">
    <property type="nucleotide sequence ID" value="NC_031341.1"/>
</dbReference>
<keyword evidence="3" id="KW-0548">Nucleotidyltransferase</keyword>
<evidence type="ECO:0000256" key="6">
    <source>
        <dbReference type="ARBA" id="ARBA00022840"/>
    </source>
</evidence>
<evidence type="ECO:0000313" key="12">
    <source>
        <dbReference type="EMBL" id="CZS63540.1"/>
    </source>
</evidence>
<evidence type="ECO:0000259" key="11">
    <source>
        <dbReference type="PROSITE" id="PS51743"/>
    </source>
</evidence>
<evidence type="ECO:0000256" key="3">
    <source>
        <dbReference type="ARBA" id="ARBA00022695"/>
    </source>
</evidence>
<dbReference type="CDD" id="cd23256">
    <property type="entry name" value="Mayoviridae_RdRp"/>
    <property type="match status" value="1"/>
</dbReference>
<dbReference type="Pfam" id="PF01443">
    <property type="entry name" value="Viral_helicase1"/>
    <property type="match status" value="1"/>
</dbReference>
<evidence type="ECO:0000256" key="5">
    <source>
        <dbReference type="ARBA" id="ARBA00022801"/>
    </source>
</evidence>
<feature type="domain" description="Alphavirus-like MT" evidence="11">
    <location>
        <begin position="215"/>
        <end position="445"/>
    </location>
</feature>
<dbReference type="InterPro" id="IPR027351">
    <property type="entry name" value="(+)RNA_virus_helicase_core_dom"/>
</dbReference>
<dbReference type="InterPro" id="IPR043502">
    <property type="entry name" value="DNA/RNA_pol_sf"/>
</dbReference>
<dbReference type="GO" id="GO:0039694">
    <property type="term" value="P:viral RNA genome replication"/>
    <property type="evidence" value="ECO:0007669"/>
    <property type="project" value="InterPro"/>
</dbReference>
<evidence type="ECO:0000259" key="10">
    <source>
        <dbReference type="PROSITE" id="PS51657"/>
    </source>
</evidence>
<organism evidence="12 13">
    <name type="scientific">Privet leaf blotch-associated virus</name>
    <dbReference type="NCBI Taxonomy" id="1811408"/>
    <lineage>
        <taxon>Viruses</taxon>
        <taxon>Riboviria</taxon>
        <taxon>Orthornavirae</taxon>
        <taxon>Kitrinoviricota</taxon>
        <taxon>Alsuviricetes</taxon>
        <taxon>Martellivirales</taxon>
        <taxon>Mayoviridae</taxon>
        <taxon>Idaeovirus</taxon>
        <taxon>Idaeovirus ligustri</taxon>
    </lineage>
</organism>
<keyword evidence="2" id="KW-0808">Transferase</keyword>
<name>A0A1E1JQ47_9VIRU</name>
<evidence type="ECO:0000256" key="7">
    <source>
        <dbReference type="ARBA" id="ARBA00022953"/>
    </source>
</evidence>
<reference evidence="12 13" key="1">
    <citation type="journal article" date="2017" name="Mol. Plant Pathol.">
        <title>Identification and characterization of privet leaf blotch-associated virus, a novel idaeovirus.</title>
        <authorList>
            <person name="Navarro B."/>
            <person name="Loconsole G."/>
            <person name="Giampetruzzi A."/>
            <person name="Aboughanem-Sabanadzovic N."/>
            <person name="Ragozzino A."/>
            <person name="Ragozzino E."/>
            <person name="Di Serio F."/>
        </authorList>
    </citation>
    <scope>NUCLEOTIDE SEQUENCE [LARGE SCALE GENOMIC DNA]</scope>
</reference>
<feature type="domain" description="(+)RNA virus helicase C-terminal" evidence="10">
    <location>
        <begin position="881"/>
        <end position="1194"/>
    </location>
</feature>
<keyword evidence="6" id="KW-0067">ATP-binding</keyword>
<dbReference type="GO" id="GO:0016556">
    <property type="term" value="P:mRNA modification"/>
    <property type="evidence" value="ECO:0007669"/>
    <property type="project" value="InterPro"/>
</dbReference>